<dbReference type="InterPro" id="IPR007055">
    <property type="entry name" value="BON_dom"/>
</dbReference>
<dbReference type="InterPro" id="IPR050810">
    <property type="entry name" value="Bact_Secretion_Sys_Channel"/>
</dbReference>
<accession>A0A4V2MQ43</accession>
<dbReference type="RefSeq" id="WP_131565272.1">
    <property type="nucleotide sequence ID" value="NZ_JAINFK010000001.1"/>
</dbReference>
<dbReference type="PANTHER" id="PTHR30332">
    <property type="entry name" value="PROBABLE GENERAL SECRETION PATHWAY PROTEIN D"/>
    <property type="match status" value="1"/>
</dbReference>
<comment type="similarity">
    <text evidence="1">Belongs to the bacterial secretin family.</text>
</comment>
<comment type="caution">
    <text evidence="4">The sequence shown here is derived from an EMBL/GenBank/DDBJ whole genome shotgun (WGS) entry which is preliminary data.</text>
</comment>
<keyword evidence="5" id="KW-1185">Reference proteome</keyword>
<dbReference type="InterPro" id="IPR001775">
    <property type="entry name" value="GspD/PilQ"/>
</dbReference>
<dbReference type="InterPro" id="IPR004846">
    <property type="entry name" value="T2SS/T3SS_dom"/>
</dbReference>
<dbReference type="EMBL" id="SJST01000001">
    <property type="protein sequence ID" value="TCD16422.1"/>
    <property type="molecule type" value="Genomic_DNA"/>
</dbReference>
<feature type="chain" id="PRO_5020767089" evidence="2">
    <location>
        <begin position="22"/>
        <end position="500"/>
    </location>
</feature>
<evidence type="ECO:0000313" key="5">
    <source>
        <dbReference type="Proteomes" id="UP000291301"/>
    </source>
</evidence>
<dbReference type="InterPro" id="IPR032789">
    <property type="entry name" value="T2SS-T3SS_pil_N"/>
</dbReference>
<reference evidence="4 5" key="1">
    <citation type="journal article" date="2015" name="Antonie Van Leeuwenhoek">
        <title>Oricola cellulosilytica gen. nov., sp. nov., a cellulose-degrading bacterium of the family Phyllobacteriaceae isolated from surface seashore water, and emended descriptions of Mesorhizobium loti and Phyllobacterium myrsinacearum.</title>
        <authorList>
            <person name="Hameed A."/>
            <person name="Shahina M."/>
            <person name="Lai W.A."/>
            <person name="Lin S.Y."/>
            <person name="Young L.S."/>
            <person name="Liu Y.C."/>
            <person name="Hsu Y.H."/>
            <person name="Young C.C."/>
        </authorList>
    </citation>
    <scope>NUCLEOTIDE SEQUENCE [LARGE SCALE GENOMIC DNA]</scope>
    <source>
        <strain evidence="4 5">KCTC 52183</strain>
    </source>
</reference>
<proteinExistence type="inferred from homology"/>
<dbReference type="AlphaFoldDB" id="A0A4V2MQ43"/>
<dbReference type="GO" id="GO:0009306">
    <property type="term" value="P:protein secretion"/>
    <property type="evidence" value="ECO:0007669"/>
    <property type="project" value="InterPro"/>
</dbReference>
<organism evidence="4 5">
    <name type="scientific">Oricola cellulosilytica</name>
    <dbReference type="NCBI Taxonomy" id="1429082"/>
    <lineage>
        <taxon>Bacteria</taxon>
        <taxon>Pseudomonadati</taxon>
        <taxon>Pseudomonadota</taxon>
        <taxon>Alphaproteobacteria</taxon>
        <taxon>Hyphomicrobiales</taxon>
        <taxon>Ahrensiaceae</taxon>
        <taxon>Oricola</taxon>
    </lineage>
</organism>
<dbReference type="Proteomes" id="UP000291301">
    <property type="component" value="Unassembled WGS sequence"/>
</dbReference>
<dbReference type="Pfam" id="PF13629">
    <property type="entry name" value="T2SS-T3SS_pil_N"/>
    <property type="match status" value="1"/>
</dbReference>
<evidence type="ECO:0000313" key="4">
    <source>
        <dbReference type="EMBL" id="TCD16422.1"/>
    </source>
</evidence>
<keyword evidence="2" id="KW-0732">Signal</keyword>
<gene>
    <name evidence="4" type="ORF">E0D97_03060</name>
</gene>
<sequence>MCLTRLARSLALAGVAFSFLAILPAERTAGFLTDAKASSIIKVGRDTSGSERVSLGLNKSIVLDLPVDAHDILVANPEVADAVTRTARRIYLFGKEVGETNIFIFDRAGKQVVSLDLRVERDVSGLDRYLARFIPDSSIKTEIINDNIVLTGTVQTPQDAAKAGQLAEIFVKGGDATSDGFSFFFRRGNSQIVNLLDIVGGDQVTLKVTVAEVQRSVMKQLGVNIIGNGTAANNGITFSGISEGIAGALGKPLSNSGFGLGASIGGVEIDAYFRAMEEAGVMKTLASPTLTAISGEKAVFRVGGEYNIIKGSTSGEDGITYDIETLDYGIGLEFTPVVLAPGRISLKVRTSVSEPTVEGTVPLSIGVAGGPSTNVLSLRKRLADTTVELPSGGAMMIAGLIRDDVRQVISGFPGLSKVPVLGRLFRSRDYVRNESELVIMVTPYLVRPVAPNQIALPTDNFAPPSDRTANLLGRVNRIYGTVQKDLPKGRYHGAVGFIYK</sequence>
<dbReference type="PROSITE" id="PS50914">
    <property type="entry name" value="BON"/>
    <property type="match status" value="1"/>
</dbReference>
<dbReference type="GO" id="GO:0015627">
    <property type="term" value="C:type II protein secretion system complex"/>
    <property type="evidence" value="ECO:0007669"/>
    <property type="project" value="TreeGrafter"/>
</dbReference>
<dbReference type="Pfam" id="PF00263">
    <property type="entry name" value="Secretin"/>
    <property type="match status" value="1"/>
</dbReference>
<protein>
    <submittedName>
        <fullName evidence="4">Type II and III secretion system protein family protein</fullName>
    </submittedName>
</protein>
<feature type="signal peptide" evidence="2">
    <location>
        <begin position="1"/>
        <end position="21"/>
    </location>
</feature>
<dbReference type="OrthoDB" id="9775455at2"/>
<dbReference type="PANTHER" id="PTHR30332:SF17">
    <property type="entry name" value="TYPE IV PILIATION SYSTEM PROTEIN DR_0774-RELATED"/>
    <property type="match status" value="1"/>
</dbReference>
<feature type="domain" description="BON" evidence="3">
    <location>
        <begin position="115"/>
        <end position="185"/>
    </location>
</feature>
<dbReference type="PRINTS" id="PR00811">
    <property type="entry name" value="BCTERIALGSPD"/>
</dbReference>
<evidence type="ECO:0000259" key="3">
    <source>
        <dbReference type="PROSITE" id="PS50914"/>
    </source>
</evidence>
<evidence type="ECO:0000256" key="2">
    <source>
        <dbReference type="SAM" id="SignalP"/>
    </source>
</evidence>
<name>A0A4V2MQ43_9HYPH</name>
<evidence type="ECO:0000256" key="1">
    <source>
        <dbReference type="RuleBase" id="RU004003"/>
    </source>
</evidence>